<dbReference type="Pfam" id="PF11864">
    <property type="entry name" value="DUF3384"/>
    <property type="match status" value="1"/>
</dbReference>
<gene>
    <name evidence="4" type="ORF">FFLO_00907</name>
</gene>
<dbReference type="PANTHER" id="PTHR10063:SF0">
    <property type="entry name" value="TUBERIN"/>
    <property type="match status" value="1"/>
</dbReference>
<accession>A0A8K0JS88</accession>
<protein>
    <recommendedName>
        <fullName evidence="3">Rap-GAP domain-containing protein</fullName>
    </recommendedName>
</protein>
<dbReference type="EMBL" id="JABELV010000011">
    <property type="protein sequence ID" value="KAG7571082.1"/>
    <property type="molecule type" value="Genomic_DNA"/>
</dbReference>
<dbReference type="Pfam" id="PF03542">
    <property type="entry name" value="Tuberin"/>
    <property type="match status" value="1"/>
</dbReference>
<dbReference type="GO" id="GO:0051056">
    <property type="term" value="P:regulation of small GTPase mediated signal transduction"/>
    <property type="evidence" value="ECO:0007669"/>
    <property type="project" value="InterPro"/>
</dbReference>
<sequence>MRFSHSGTSSHTQEFADAWHDIDLEILGIVDDHLRNLDHVATARSIPSPQGVSGAPGISRGQETKAVSSQHQDAWTEGELVCQFLERAKRWITTTGDSGDPRLMLTPESLVDQDGLPVANHRLIRLFLELPAVLGRMQTTSSGNGFFHPDYVDILIQLSDHLTEENALALLDYYEREGVCLPPTQKWTGNLNRILNAFYVRPRAQTIANGRGPSMSVRRRTAELLFHHVYGYVAEDSALRNQLVQDVFLDLAERTLLVESDPVVERMFWQVMVDFVSTDSIEKDEQRRAHRLELEQAGQPVPVLSLAELVEGDSFDRLRLLSLQCLSQPCDQHAGSLTRNNSERRESAQRNVRERAPRPAQGRSEADEDHSRSNSAGISLKGIMEAISPTSTSRELPPLMGRTGAMSPRSDADETNSPRAESINETLPDSSRQETSSPEELNPSPCKHTATIATAITIFNRLAFSLPSSSGPARLSRLPASARCIIIFKDLVRLMSPPASGPKRDRATSPADAKTTTESDTDFKDVVICPKARLTILQWSLRLRATQEHRIWMRQNLDPEATSSATTLSRMQVQADAIKVGKLADEPDPRRRTTRTETVAGDRGRLERSMQDGTGRSRSRSRQPLRTTPYNPLWTIPDSLNFECPKDERPSEGMTTFDPRLTDSGTGDVTGPMGIWLPISEYLSVMCDILESDPDWDMVSYLLVFLPLQLANRHFYCGPRAKTVVRRLRRILCDGLLSDRLIHNVQLPSILRKADIRGVAYQTLTILIGYKSLFDRSECNSIVETLARGLSGIHRSTTKPCVRALTIAAYELTDNLVTYLPGVLEQLSQIMGTPSISLHILEFLCSIGQIPALYGNFTDIQYKAVFQVAMKYIEIHHDEENKALADAAQTQDPEYFTLSQHVLKLSFFVIYTWYIALALPKRVIMYPHILRQLILCFPKQFDEMAEVCFDWLTRYTYGNADPKPATSHIGSVAMHNSGKSPLAAENDRTKYWLLGNSIISITAHPRSGWATLNMRRASGTVGILCKIENVPTITLGEDGADLDVLPAMMRADRPEEEPTYQDSHPVSPSGDDENKALQELSSEEAADNHVISVTPYREVESQFNFIWSGSAPSQRRKDVVIDPSFIGIQLSAYPYISASTPRGRFLPLDSTVERTLRNLDRIPVIDTQAIAVLYVGPGQTTEDEILSNTSGSPGFLRFMAGLGRLIKLKGQRDVYTGGLDTQDDRDGEYAYAWWDDLIQVIYHAPHLMPNPETEPGAKPNYFTKKREVGNDYVKIVFNDSGLDYAFDTIKSEFQFINIVISQHTPGLSGTFKDQLEDNFYQVTIQRAPGIPDFAAIGDFKLVSVKALPLVVRQIGYYANVLSQLHLHTSTKGNLEYLTAWRQRWQKIQSLKN</sequence>
<dbReference type="Proteomes" id="UP000812966">
    <property type="component" value="Unassembled WGS sequence"/>
</dbReference>
<feature type="region of interest" description="Disordered" evidence="2">
    <location>
        <begin position="45"/>
        <end position="72"/>
    </location>
</feature>
<dbReference type="InterPro" id="IPR035974">
    <property type="entry name" value="Rap/Ran-GAP_sf"/>
</dbReference>
<evidence type="ECO:0000256" key="2">
    <source>
        <dbReference type="SAM" id="MobiDB-lite"/>
    </source>
</evidence>
<reference evidence="4" key="1">
    <citation type="submission" date="2020-04" db="EMBL/GenBank/DDBJ databases">
        <title>Analysis of mating type loci in Filobasidium floriforme.</title>
        <authorList>
            <person name="Nowrousian M."/>
        </authorList>
    </citation>
    <scope>NUCLEOTIDE SEQUENCE</scope>
    <source>
        <strain evidence="4">CBS 6242</strain>
    </source>
</reference>
<feature type="compositionally biased region" description="Polar residues" evidence="2">
    <location>
        <begin position="415"/>
        <end position="439"/>
    </location>
</feature>
<dbReference type="GO" id="GO:0005096">
    <property type="term" value="F:GTPase activator activity"/>
    <property type="evidence" value="ECO:0007669"/>
    <property type="project" value="UniProtKB-KW"/>
</dbReference>
<dbReference type="FunFam" id="3.40.50.11210:FF:000007">
    <property type="entry name" value="Tuberous sclerosis 2"/>
    <property type="match status" value="1"/>
</dbReference>
<feature type="region of interest" description="Disordered" evidence="2">
    <location>
        <begin position="1054"/>
        <end position="1074"/>
    </location>
</feature>
<feature type="compositionally biased region" description="Basic and acidic residues" evidence="2">
    <location>
        <begin position="582"/>
        <end position="610"/>
    </location>
</feature>
<feature type="domain" description="Rap-GAP" evidence="3">
    <location>
        <begin position="1156"/>
        <end position="1390"/>
    </location>
</feature>
<keyword evidence="5" id="KW-1185">Reference proteome</keyword>
<dbReference type="PROSITE" id="PS50085">
    <property type="entry name" value="RAPGAP"/>
    <property type="match status" value="1"/>
</dbReference>
<dbReference type="GO" id="GO:0033596">
    <property type="term" value="C:TSC1-TSC2 complex"/>
    <property type="evidence" value="ECO:0007669"/>
    <property type="project" value="TreeGrafter"/>
</dbReference>
<dbReference type="PANTHER" id="PTHR10063">
    <property type="entry name" value="TUBERIN"/>
    <property type="match status" value="1"/>
</dbReference>
<dbReference type="InterPro" id="IPR024584">
    <property type="entry name" value="Tuberin_N"/>
</dbReference>
<dbReference type="GO" id="GO:0005634">
    <property type="term" value="C:nucleus"/>
    <property type="evidence" value="ECO:0007669"/>
    <property type="project" value="InterPro"/>
</dbReference>
<feature type="region of interest" description="Disordered" evidence="2">
    <location>
        <begin position="331"/>
        <end position="446"/>
    </location>
</feature>
<organism evidence="4 5">
    <name type="scientific">Filobasidium floriforme</name>
    <dbReference type="NCBI Taxonomy" id="5210"/>
    <lineage>
        <taxon>Eukaryota</taxon>
        <taxon>Fungi</taxon>
        <taxon>Dikarya</taxon>
        <taxon>Basidiomycota</taxon>
        <taxon>Agaricomycotina</taxon>
        <taxon>Tremellomycetes</taxon>
        <taxon>Filobasidiales</taxon>
        <taxon>Filobasidiaceae</taxon>
        <taxon>Filobasidium</taxon>
    </lineage>
</organism>
<dbReference type="SUPFAM" id="SSF111347">
    <property type="entry name" value="Rap/Ran-GAP"/>
    <property type="match status" value="1"/>
</dbReference>
<dbReference type="Pfam" id="PF02145">
    <property type="entry name" value="Rap_GAP"/>
    <property type="match status" value="1"/>
</dbReference>
<dbReference type="InterPro" id="IPR027107">
    <property type="entry name" value="Tuberin/Ral-act_asu"/>
</dbReference>
<dbReference type="Gene3D" id="3.40.50.11210">
    <property type="entry name" value="Rap/Ran-GAP"/>
    <property type="match status" value="1"/>
</dbReference>
<name>A0A8K0JS88_9TREE</name>
<dbReference type="InterPro" id="IPR000331">
    <property type="entry name" value="Rap/Ran_GAP_dom"/>
</dbReference>
<feature type="region of interest" description="Disordered" evidence="2">
    <location>
        <begin position="582"/>
        <end position="629"/>
    </location>
</feature>
<dbReference type="InterPro" id="IPR018515">
    <property type="entry name" value="Tuberin-type_domain"/>
</dbReference>
<evidence type="ECO:0000313" key="5">
    <source>
        <dbReference type="Proteomes" id="UP000812966"/>
    </source>
</evidence>
<evidence type="ECO:0000313" key="4">
    <source>
        <dbReference type="EMBL" id="KAG7571082.1"/>
    </source>
</evidence>
<keyword evidence="1" id="KW-0343">GTPase activation</keyword>
<proteinExistence type="predicted"/>
<feature type="compositionally biased region" description="Basic and acidic residues" evidence="2">
    <location>
        <begin position="341"/>
        <end position="357"/>
    </location>
</feature>
<evidence type="ECO:0000259" key="3">
    <source>
        <dbReference type="PROSITE" id="PS50085"/>
    </source>
</evidence>
<comment type="caution">
    <text evidence="4">The sequence shown here is derived from an EMBL/GenBank/DDBJ whole genome shotgun (WGS) entry which is preliminary data.</text>
</comment>
<feature type="region of interest" description="Disordered" evidence="2">
    <location>
        <begin position="497"/>
        <end position="519"/>
    </location>
</feature>
<dbReference type="GO" id="GO:0032007">
    <property type="term" value="P:negative regulation of TOR signaling"/>
    <property type="evidence" value="ECO:0007669"/>
    <property type="project" value="TreeGrafter"/>
</dbReference>
<evidence type="ECO:0000256" key="1">
    <source>
        <dbReference type="ARBA" id="ARBA00022468"/>
    </source>
</evidence>